<dbReference type="Proteomes" id="UP001153148">
    <property type="component" value="Unassembled WGS sequence"/>
</dbReference>
<keyword evidence="3" id="KW-1185">Reference proteome</keyword>
<keyword evidence="1" id="KW-0472">Membrane</keyword>
<dbReference type="PANTHER" id="PTHR10953">
    <property type="entry name" value="UBIQUITIN-ACTIVATING ENZYME E1"/>
    <property type="match status" value="1"/>
</dbReference>
<dbReference type="PANTHER" id="PTHR10953:SF29">
    <property type="entry name" value="NEDD8-ACTIVATING ENZYME E1 REGULATORY SUBUNIT"/>
    <property type="match status" value="1"/>
</dbReference>
<evidence type="ECO:0000256" key="1">
    <source>
        <dbReference type="SAM" id="Phobius"/>
    </source>
</evidence>
<gene>
    <name evidence="2" type="ORF">TPAB3V08_LOCUS4516</name>
</gene>
<proteinExistence type="predicted"/>
<dbReference type="EMBL" id="CAJPIN010005575">
    <property type="protein sequence ID" value="CAG2057538.1"/>
    <property type="molecule type" value="Genomic_DNA"/>
</dbReference>
<keyword evidence="1" id="KW-1133">Transmembrane helix</keyword>
<evidence type="ECO:0000313" key="3">
    <source>
        <dbReference type="Proteomes" id="UP001153148"/>
    </source>
</evidence>
<comment type="caution">
    <text evidence="2">The sequence shown here is derived from an EMBL/GenBank/DDBJ whole genome shotgun (WGS) entry which is preliminary data.</text>
</comment>
<feature type="transmembrane region" description="Helical" evidence="1">
    <location>
        <begin position="12"/>
        <end position="34"/>
    </location>
</feature>
<evidence type="ECO:0008006" key="4">
    <source>
        <dbReference type="Google" id="ProtNLM"/>
    </source>
</evidence>
<accession>A0ABN7NPD6</accession>
<dbReference type="InterPro" id="IPR035985">
    <property type="entry name" value="Ubiquitin-activating_enz"/>
</dbReference>
<dbReference type="InterPro" id="IPR045886">
    <property type="entry name" value="ThiF/MoeB/HesA"/>
</dbReference>
<dbReference type="Gene3D" id="3.40.50.720">
    <property type="entry name" value="NAD(P)-binding Rossmann-like Domain"/>
    <property type="match status" value="1"/>
</dbReference>
<keyword evidence="1" id="KW-0812">Transmembrane</keyword>
<protein>
    <recommendedName>
        <fullName evidence="4">THIF-type NAD/FAD binding fold domain-containing protein</fullName>
    </recommendedName>
</protein>
<organism evidence="2 3">
    <name type="scientific">Timema podura</name>
    <name type="common">Walking stick</name>
    <dbReference type="NCBI Taxonomy" id="61482"/>
    <lineage>
        <taxon>Eukaryota</taxon>
        <taxon>Metazoa</taxon>
        <taxon>Ecdysozoa</taxon>
        <taxon>Arthropoda</taxon>
        <taxon>Hexapoda</taxon>
        <taxon>Insecta</taxon>
        <taxon>Pterygota</taxon>
        <taxon>Neoptera</taxon>
        <taxon>Polyneoptera</taxon>
        <taxon>Phasmatodea</taxon>
        <taxon>Timematodea</taxon>
        <taxon>Timematoidea</taxon>
        <taxon>Timematidae</taxon>
        <taxon>Timema</taxon>
    </lineage>
</organism>
<reference evidence="2" key="1">
    <citation type="submission" date="2021-03" db="EMBL/GenBank/DDBJ databases">
        <authorList>
            <person name="Tran Van P."/>
        </authorList>
    </citation>
    <scope>NUCLEOTIDE SEQUENCE</scope>
</reference>
<dbReference type="SUPFAM" id="SSF69572">
    <property type="entry name" value="Activating enzymes of the ubiquitin-like proteins"/>
    <property type="match status" value="1"/>
</dbReference>
<sequence>MNKVTLELCEERMKVIGCIRIVYLCGVALARGLLSRVGNHVTRRLPAMRCSRCVGCGSSVEYKMSSEQDAALILWGDHGQTALEQAKVCLINATATGTEILKSLVLPGIGAFTIVDGKKVTEEDIGCKYDINLEPYFEKRSVAFMRART</sequence>
<name>A0ABN7NPD6_TIMPD</name>
<evidence type="ECO:0000313" key="2">
    <source>
        <dbReference type="EMBL" id="CAG2057538.1"/>
    </source>
</evidence>